<name>A0A6V8MED0_9BACT</name>
<proteinExistence type="predicted"/>
<sequence>MSQIIVETVETNMAGLAPVEVVVRLRLHADKVDHHRAFQGQFGPYVSNSGKLREICDAVVAALDAAEREGNKKIDNHPMVLAGKQALAMNAHHVNMMVTYHNDPSYADDCGLELKAKPQVKVAPSLIDLLPVVSAKNAGEETIDVIIKRDRASAVVELWISDEPKVEAGASAGLYQRSRIQLKKLQSAKRIYIFARYHEDGHAGKWTAPIPIVVT</sequence>
<comment type="caution">
    <text evidence="1">The sequence shown here is derived from an EMBL/GenBank/DDBJ whole genome shotgun (WGS) entry which is preliminary data.</text>
</comment>
<dbReference type="RefSeq" id="WP_183353186.1">
    <property type="nucleotide sequence ID" value="NZ_BLXX01000001.1"/>
</dbReference>
<organism evidence="1 2">
    <name type="scientific">Geomonas silvestris</name>
    <dbReference type="NCBI Taxonomy" id="2740184"/>
    <lineage>
        <taxon>Bacteria</taxon>
        <taxon>Pseudomonadati</taxon>
        <taxon>Thermodesulfobacteriota</taxon>
        <taxon>Desulfuromonadia</taxon>
        <taxon>Geobacterales</taxon>
        <taxon>Geobacteraceae</taxon>
        <taxon>Geomonas</taxon>
    </lineage>
</organism>
<evidence type="ECO:0000313" key="2">
    <source>
        <dbReference type="Proteomes" id="UP000556026"/>
    </source>
</evidence>
<gene>
    <name evidence="1" type="ORF">GMST_06710</name>
</gene>
<keyword evidence="2" id="KW-1185">Reference proteome</keyword>
<dbReference type="Proteomes" id="UP000556026">
    <property type="component" value="Unassembled WGS sequence"/>
</dbReference>
<accession>A0A6V8MED0</accession>
<evidence type="ECO:0000313" key="1">
    <source>
        <dbReference type="EMBL" id="GFO58346.1"/>
    </source>
</evidence>
<protein>
    <submittedName>
        <fullName evidence="1">Uncharacterized protein</fullName>
    </submittedName>
</protein>
<dbReference type="EMBL" id="BLXX01000001">
    <property type="protein sequence ID" value="GFO58346.1"/>
    <property type="molecule type" value="Genomic_DNA"/>
</dbReference>
<reference evidence="2" key="1">
    <citation type="submission" date="2020-06" db="EMBL/GenBank/DDBJ databases">
        <title>Draft genomic sequence of Geomonas sp. Red330.</title>
        <authorList>
            <person name="Itoh H."/>
            <person name="Zhenxing X."/>
            <person name="Ushijima N."/>
            <person name="Masuda Y."/>
            <person name="Shiratori Y."/>
            <person name="Senoo K."/>
        </authorList>
    </citation>
    <scope>NUCLEOTIDE SEQUENCE [LARGE SCALE GENOMIC DNA]</scope>
    <source>
        <strain evidence="2">Red330</strain>
    </source>
</reference>
<dbReference type="AlphaFoldDB" id="A0A6V8MED0"/>